<comment type="caution">
    <text evidence="2">The sequence shown here is derived from an EMBL/GenBank/DDBJ whole genome shotgun (WGS) entry which is preliminary data.</text>
</comment>
<keyword evidence="1" id="KW-1133">Transmembrane helix</keyword>
<feature type="transmembrane region" description="Helical" evidence="1">
    <location>
        <begin position="472"/>
        <end position="491"/>
    </location>
</feature>
<feature type="transmembrane region" description="Helical" evidence="1">
    <location>
        <begin position="497"/>
        <end position="519"/>
    </location>
</feature>
<name>A0A923I7Q3_9FIRM</name>
<dbReference type="Proteomes" id="UP000659630">
    <property type="component" value="Unassembled WGS sequence"/>
</dbReference>
<feature type="transmembrane region" description="Helical" evidence="1">
    <location>
        <begin position="99"/>
        <end position="120"/>
    </location>
</feature>
<feature type="transmembrane region" description="Helical" evidence="1">
    <location>
        <begin position="35"/>
        <end position="59"/>
    </location>
</feature>
<feature type="transmembrane region" description="Helical" evidence="1">
    <location>
        <begin position="394"/>
        <end position="415"/>
    </location>
</feature>
<evidence type="ECO:0000313" key="2">
    <source>
        <dbReference type="EMBL" id="MBC5581359.1"/>
    </source>
</evidence>
<feature type="transmembrane region" description="Helical" evidence="1">
    <location>
        <begin position="351"/>
        <end position="373"/>
    </location>
</feature>
<evidence type="ECO:0000256" key="1">
    <source>
        <dbReference type="SAM" id="Phobius"/>
    </source>
</evidence>
<feature type="transmembrane region" description="Helical" evidence="1">
    <location>
        <begin position="242"/>
        <end position="267"/>
    </location>
</feature>
<dbReference type="EMBL" id="JACONZ010000002">
    <property type="protein sequence ID" value="MBC5581359.1"/>
    <property type="molecule type" value="Genomic_DNA"/>
</dbReference>
<feature type="transmembrane region" description="Helical" evidence="1">
    <location>
        <begin position="156"/>
        <end position="176"/>
    </location>
</feature>
<feature type="transmembrane region" description="Helical" evidence="1">
    <location>
        <begin position="66"/>
        <end position="93"/>
    </location>
</feature>
<feature type="transmembrane region" description="Helical" evidence="1">
    <location>
        <begin position="311"/>
        <end position="331"/>
    </location>
</feature>
<evidence type="ECO:0008006" key="4">
    <source>
        <dbReference type="Google" id="ProtNLM"/>
    </source>
</evidence>
<gene>
    <name evidence="2" type="ORF">H8S23_07535</name>
</gene>
<organism evidence="2 3">
    <name type="scientific">Anaerofilum hominis</name>
    <dbReference type="NCBI Taxonomy" id="2763016"/>
    <lineage>
        <taxon>Bacteria</taxon>
        <taxon>Bacillati</taxon>
        <taxon>Bacillota</taxon>
        <taxon>Clostridia</taxon>
        <taxon>Eubacteriales</taxon>
        <taxon>Oscillospiraceae</taxon>
        <taxon>Anaerofilum</taxon>
    </lineage>
</organism>
<feature type="transmembrane region" description="Helical" evidence="1">
    <location>
        <begin position="427"/>
        <end position="452"/>
    </location>
</feature>
<proteinExistence type="predicted"/>
<protein>
    <recommendedName>
        <fullName evidence="4">ABC-2 type transport system permease protein</fullName>
    </recommendedName>
</protein>
<feature type="transmembrane region" description="Helical" evidence="1">
    <location>
        <begin position="127"/>
        <end position="150"/>
    </location>
</feature>
<sequence>MKKFFALLNVSFRGMLLSANPSSKAKRKAASGVGFLALMCLLMLYLGGVYSFAFGAILAPLGRLDLLLSLMGLMDVAMCFFFGVMSSSGFVFGGKDNDILLSMPVSAFSVLLSKVLALYLENFAFTLFLLLPAGAACVYFGSLGAAFVLLLLLAAVLLPLLPTALCLLLGFLFSLLQTRVRHRALITNLLYILFFAAVMLLSFGMSFSMSSGDPSIAGPLDAATGWALPVVWMAKALTGPSLGWMLAFALSCAGSFLLVVWVFSLFYKSILTHLTSVQVRHDYKLTALKSGSAFSALYRKELRRIFGTPTYLMNTGVGALLLLGGGIYAFVSGGDISAVLSQLPPQMGDMIAPALALVLCFCVTLSSSTSACISLEGNRLWILREAPVPVDTIFFAKILAGLTLMLPAVLIGVPLGAYGCGLSLPSALVLTLLGVAATFFTVLEGLVLNLIWPKLDAVNDTVVVKRSMSVSVQVFGSFGLLAVGAGLYYLLSAPLGSTAALACLAALLVLFSLLFTVLLRGWGRRSFEALCG</sequence>
<dbReference type="AlphaFoldDB" id="A0A923I7Q3"/>
<feature type="transmembrane region" description="Helical" evidence="1">
    <location>
        <begin position="188"/>
        <end position="209"/>
    </location>
</feature>
<dbReference type="RefSeq" id="WP_186887716.1">
    <property type="nucleotide sequence ID" value="NZ_JACONZ010000002.1"/>
</dbReference>
<keyword evidence="1" id="KW-0472">Membrane</keyword>
<evidence type="ECO:0000313" key="3">
    <source>
        <dbReference type="Proteomes" id="UP000659630"/>
    </source>
</evidence>
<keyword evidence="3" id="KW-1185">Reference proteome</keyword>
<accession>A0A923I7Q3</accession>
<keyword evidence="1" id="KW-0812">Transmembrane</keyword>
<reference evidence="2" key="1">
    <citation type="submission" date="2020-08" db="EMBL/GenBank/DDBJ databases">
        <title>Genome public.</title>
        <authorList>
            <person name="Liu C."/>
            <person name="Sun Q."/>
        </authorList>
    </citation>
    <scope>NUCLEOTIDE SEQUENCE</scope>
    <source>
        <strain evidence="2">BX8</strain>
    </source>
</reference>